<accession>A0A553JQP2</accession>
<evidence type="ECO:0000256" key="1">
    <source>
        <dbReference type="SAM" id="Phobius"/>
    </source>
</evidence>
<dbReference type="AlphaFoldDB" id="A0A553JQP2"/>
<keyword evidence="1" id="KW-1133">Transmembrane helix</keyword>
<sequence length="107" mass="11726">MMYLPLLFVLFWIVFSLAVATIARAKNRSGFIWFFISFLCSPLIAIICVNCLPTIKKDGATQTSHSSIPQVMTALLRDCPECAEVIKSAAKKCKHCGSKVTALEAVS</sequence>
<keyword evidence="1" id="KW-0472">Membrane</keyword>
<name>A0A553JQP2_SHEHA</name>
<evidence type="ECO:0000313" key="2">
    <source>
        <dbReference type="EMBL" id="TRY14763.1"/>
    </source>
</evidence>
<protein>
    <submittedName>
        <fullName evidence="2">Zinc ribbon domain-containing protein</fullName>
    </submittedName>
</protein>
<dbReference type="EMBL" id="VKGK01000008">
    <property type="protein sequence ID" value="TRY14763.1"/>
    <property type="molecule type" value="Genomic_DNA"/>
</dbReference>
<reference evidence="3" key="1">
    <citation type="submission" date="2019-07" db="EMBL/GenBank/DDBJ databases">
        <title>Shewanella sp. YLB-08 draft genomic sequence.</title>
        <authorList>
            <person name="Yu L."/>
        </authorList>
    </citation>
    <scope>NUCLEOTIDE SEQUENCE [LARGE SCALE GENOMIC DNA]</scope>
    <source>
        <strain evidence="3">JCM 20706</strain>
    </source>
</reference>
<dbReference type="RefSeq" id="WP_143564162.1">
    <property type="nucleotide sequence ID" value="NZ_BMPL01000006.1"/>
</dbReference>
<evidence type="ECO:0000313" key="3">
    <source>
        <dbReference type="Proteomes" id="UP000318126"/>
    </source>
</evidence>
<keyword evidence="1" id="KW-0812">Transmembrane</keyword>
<comment type="caution">
    <text evidence="2">The sequence shown here is derived from an EMBL/GenBank/DDBJ whole genome shotgun (WGS) entry which is preliminary data.</text>
</comment>
<dbReference type="OrthoDB" id="6053908at2"/>
<keyword evidence="3" id="KW-1185">Reference proteome</keyword>
<proteinExistence type="predicted"/>
<feature type="transmembrane region" description="Helical" evidence="1">
    <location>
        <begin position="30"/>
        <end position="52"/>
    </location>
</feature>
<gene>
    <name evidence="2" type="ORF">FN961_08710</name>
</gene>
<organism evidence="2 3">
    <name type="scientific">Shewanella hanedai</name>
    <name type="common">Alteromonas hanedai</name>
    <dbReference type="NCBI Taxonomy" id="25"/>
    <lineage>
        <taxon>Bacteria</taxon>
        <taxon>Pseudomonadati</taxon>
        <taxon>Pseudomonadota</taxon>
        <taxon>Gammaproteobacteria</taxon>
        <taxon>Alteromonadales</taxon>
        <taxon>Shewanellaceae</taxon>
        <taxon>Shewanella</taxon>
    </lineage>
</organism>
<dbReference type="Proteomes" id="UP000318126">
    <property type="component" value="Unassembled WGS sequence"/>
</dbReference>